<name>A0ABT4IQP4_9GAMM</name>
<dbReference type="RefSeq" id="WP_268901063.1">
    <property type="nucleotide sequence ID" value="NZ_JAKNQT010000004.1"/>
</dbReference>
<organism evidence="1 2">
    <name type="scientific">Vreelandella janggokensis</name>
    <dbReference type="NCBI Taxonomy" id="370767"/>
    <lineage>
        <taxon>Bacteria</taxon>
        <taxon>Pseudomonadati</taxon>
        <taxon>Pseudomonadota</taxon>
        <taxon>Gammaproteobacteria</taxon>
        <taxon>Oceanospirillales</taxon>
        <taxon>Halomonadaceae</taxon>
        <taxon>Vreelandella</taxon>
    </lineage>
</organism>
<keyword evidence="2" id="KW-1185">Reference proteome</keyword>
<accession>A0ABT4IQP4</accession>
<proteinExistence type="predicted"/>
<gene>
    <name evidence="1" type="ORF">L0635_02800</name>
</gene>
<evidence type="ECO:0000313" key="1">
    <source>
        <dbReference type="EMBL" id="MCZ0926008.1"/>
    </source>
</evidence>
<sequence length="126" mass="13984">MLISKSSLSKYFFLTRRVEEKTLFSNVWLSDAPESLSHLQHFALRIATSLTLFLALPIIMLDAKSIEIIIAVFSVEASTTAFMFSKITSKDTTAWLLSHIEDEIVELTNIIGVAGTGSLVVIYMLA</sequence>
<dbReference type="EMBL" id="JAKNQU010000001">
    <property type="protein sequence ID" value="MCZ0926008.1"/>
    <property type="molecule type" value="Genomic_DNA"/>
</dbReference>
<dbReference type="Proteomes" id="UP001321125">
    <property type="component" value="Unassembled WGS sequence"/>
</dbReference>
<comment type="caution">
    <text evidence="1">The sequence shown here is derived from an EMBL/GenBank/DDBJ whole genome shotgun (WGS) entry which is preliminary data.</text>
</comment>
<protein>
    <submittedName>
        <fullName evidence="1">Uncharacterized protein</fullName>
    </submittedName>
</protein>
<reference evidence="1 2" key="1">
    <citation type="submission" date="2022-02" db="EMBL/GenBank/DDBJ databases">
        <title>Study of halophilic communities from a Mexican lake.</title>
        <authorList>
            <person name="Hernandez-Soto L.M."/>
            <person name="Martinez-Abarca F."/>
            <person name="Ramirez-Saad H.C."/>
            <person name="Aguirre-Garrido J.F."/>
        </authorList>
    </citation>
    <scope>NUCLEOTIDE SEQUENCE [LARGE SCALE GENOMIC DNA]</scope>
    <source>
        <strain evidence="1 2">Hjan13</strain>
    </source>
</reference>
<evidence type="ECO:0000313" key="2">
    <source>
        <dbReference type="Proteomes" id="UP001321125"/>
    </source>
</evidence>